<proteinExistence type="predicted"/>
<dbReference type="EMBL" id="GBRH01168899">
    <property type="protein sequence ID" value="JAE28997.1"/>
    <property type="molecule type" value="Transcribed_RNA"/>
</dbReference>
<accession>A0A0A9GWT9</accession>
<reference evidence="1" key="1">
    <citation type="submission" date="2014-09" db="EMBL/GenBank/DDBJ databases">
        <authorList>
            <person name="Magalhaes I.L.F."/>
            <person name="Oliveira U."/>
            <person name="Santos F.R."/>
            <person name="Vidigal T.H.D.A."/>
            <person name="Brescovit A.D."/>
            <person name="Santos A.J."/>
        </authorList>
    </citation>
    <scope>NUCLEOTIDE SEQUENCE</scope>
    <source>
        <tissue evidence="1">Shoot tissue taken approximately 20 cm above the soil surface</tissue>
    </source>
</reference>
<protein>
    <submittedName>
        <fullName evidence="1">NAC038</fullName>
    </submittedName>
</protein>
<sequence length="40" mass="4712">MCTMLINMFRSLRMLLTKSLIGEFWTSLLHLNLATMQPRV</sequence>
<name>A0A0A9GWT9_ARUDO</name>
<evidence type="ECO:0000313" key="1">
    <source>
        <dbReference type="EMBL" id="JAE28997.1"/>
    </source>
</evidence>
<reference evidence="1" key="2">
    <citation type="journal article" date="2015" name="Data Brief">
        <title>Shoot transcriptome of the giant reed, Arundo donax.</title>
        <authorList>
            <person name="Barrero R.A."/>
            <person name="Guerrero F.D."/>
            <person name="Moolhuijzen P."/>
            <person name="Goolsby J.A."/>
            <person name="Tidwell J."/>
            <person name="Bellgard S.E."/>
            <person name="Bellgard M.I."/>
        </authorList>
    </citation>
    <scope>NUCLEOTIDE SEQUENCE</scope>
    <source>
        <tissue evidence="1">Shoot tissue taken approximately 20 cm above the soil surface</tissue>
    </source>
</reference>
<dbReference type="AlphaFoldDB" id="A0A0A9GWT9"/>
<organism evidence="1">
    <name type="scientific">Arundo donax</name>
    <name type="common">Giant reed</name>
    <name type="synonym">Donax arundinaceus</name>
    <dbReference type="NCBI Taxonomy" id="35708"/>
    <lineage>
        <taxon>Eukaryota</taxon>
        <taxon>Viridiplantae</taxon>
        <taxon>Streptophyta</taxon>
        <taxon>Embryophyta</taxon>
        <taxon>Tracheophyta</taxon>
        <taxon>Spermatophyta</taxon>
        <taxon>Magnoliopsida</taxon>
        <taxon>Liliopsida</taxon>
        <taxon>Poales</taxon>
        <taxon>Poaceae</taxon>
        <taxon>PACMAD clade</taxon>
        <taxon>Arundinoideae</taxon>
        <taxon>Arundineae</taxon>
        <taxon>Arundo</taxon>
    </lineage>
</organism>